<dbReference type="OrthoDB" id="9813413at2"/>
<organism evidence="5 6">
    <name type="scientific">Clostridium manihotivorum</name>
    <dbReference type="NCBI Taxonomy" id="2320868"/>
    <lineage>
        <taxon>Bacteria</taxon>
        <taxon>Bacillati</taxon>
        <taxon>Bacillota</taxon>
        <taxon>Clostridia</taxon>
        <taxon>Eubacteriales</taxon>
        <taxon>Clostridiaceae</taxon>
        <taxon>Clostridium</taxon>
    </lineage>
</organism>
<dbReference type="InterPro" id="IPR003313">
    <property type="entry name" value="AraC-bd"/>
</dbReference>
<dbReference type="InterPro" id="IPR037923">
    <property type="entry name" value="HTH-like"/>
</dbReference>
<dbReference type="InterPro" id="IPR009057">
    <property type="entry name" value="Homeodomain-like_sf"/>
</dbReference>
<dbReference type="GO" id="GO:0003700">
    <property type="term" value="F:DNA-binding transcription factor activity"/>
    <property type="evidence" value="ECO:0007669"/>
    <property type="project" value="InterPro"/>
</dbReference>
<protein>
    <submittedName>
        <fullName evidence="5">AraC family transcriptional regulator</fullName>
    </submittedName>
</protein>
<dbReference type="PANTHER" id="PTHR43280">
    <property type="entry name" value="ARAC-FAMILY TRANSCRIPTIONAL REGULATOR"/>
    <property type="match status" value="1"/>
</dbReference>
<evidence type="ECO:0000256" key="2">
    <source>
        <dbReference type="ARBA" id="ARBA00023125"/>
    </source>
</evidence>
<keyword evidence="2" id="KW-0238">DNA-binding</keyword>
<name>A0A3R5QWR4_9CLOT</name>
<dbReference type="SMART" id="SM00342">
    <property type="entry name" value="HTH_ARAC"/>
    <property type="match status" value="1"/>
</dbReference>
<dbReference type="EMBL" id="CP025746">
    <property type="protein sequence ID" value="QAA34452.1"/>
    <property type="molecule type" value="Genomic_DNA"/>
</dbReference>
<dbReference type="GO" id="GO:0043565">
    <property type="term" value="F:sequence-specific DNA binding"/>
    <property type="evidence" value="ECO:0007669"/>
    <property type="project" value="InterPro"/>
</dbReference>
<gene>
    <name evidence="5" type="ORF">C1I91_23980</name>
</gene>
<evidence type="ECO:0000259" key="4">
    <source>
        <dbReference type="PROSITE" id="PS01124"/>
    </source>
</evidence>
<reference evidence="5 6" key="1">
    <citation type="submission" date="2018-01" db="EMBL/GenBank/DDBJ databases">
        <title>Genome Sequencing and Assembly of Anaerobacter polyendosporus strain CT4.</title>
        <authorList>
            <person name="Tachaapaikoon C."/>
            <person name="Sutheeworapong S."/>
            <person name="Jenjaroenpun P."/>
            <person name="Wongsurawat T."/>
            <person name="Nookeaw I."/>
            <person name="Cheawchanlertfa P."/>
            <person name="Kosugi A."/>
            <person name="Cheevadhanarak S."/>
            <person name="Ratanakhanokchai K."/>
        </authorList>
    </citation>
    <scope>NUCLEOTIDE SEQUENCE [LARGE SCALE GENOMIC DNA]</scope>
    <source>
        <strain evidence="5 6">CT4</strain>
    </source>
</reference>
<sequence>MDVRGDDMKEDIILLNQNFKEINPLLCGFEECYSGHGFGPASREYYLLHYIERGKGTFTIKEKKYSLRKGNIFVIRPEEITYYEADKSDPWKYIWIGFQCNTESNIFKKATFLKKDILYCQAAEYIFKEMLEASRIEQTKEIFLTAKLYELFSLLIEAENTEDVVEFPKVYVLKAESYIMANYMNDITVEDISKYLGINRVYFSSIFKKFTGKSPKQYIVDVRLEKAAKLIVKNNFTPSEAARSSGYKDIFNFSKMFKKKYGVAPIYYKDSI</sequence>
<dbReference type="PANTHER" id="PTHR43280:SF30">
    <property type="entry name" value="MMSAB OPERON REGULATORY PROTEIN"/>
    <property type="match status" value="1"/>
</dbReference>
<dbReference type="KEGG" id="cmah:C1I91_23980"/>
<evidence type="ECO:0000313" key="5">
    <source>
        <dbReference type="EMBL" id="QAA34452.1"/>
    </source>
</evidence>
<dbReference type="InterPro" id="IPR018060">
    <property type="entry name" value="HTH_AraC"/>
</dbReference>
<dbReference type="Gene3D" id="2.60.120.280">
    <property type="entry name" value="Regulatory protein AraC"/>
    <property type="match status" value="1"/>
</dbReference>
<proteinExistence type="predicted"/>
<evidence type="ECO:0000256" key="1">
    <source>
        <dbReference type="ARBA" id="ARBA00023015"/>
    </source>
</evidence>
<dbReference type="Pfam" id="PF12833">
    <property type="entry name" value="HTH_18"/>
    <property type="match status" value="1"/>
</dbReference>
<dbReference type="CDD" id="cd06986">
    <property type="entry name" value="cupin_MmsR-like_N"/>
    <property type="match status" value="1"/>
</dbReference>
<dbReference type="Pfam" id="PF02311">
    <property type="entry name" value="AraC_binding"/>
    <property type="match status" value="1"/>
</dbReference>
<keyword evidence="3" id="KW-0804">Transcription</keyword>
<dbReference type="Proteomes" id="UP000286268">
    <property type="component" value="Chromosome"/>
</dbReference>
<keyword evidence="1" id="KW-0805">Transcription regulation</keyword>
<dbReference type="AlphaFoldDB" id="A0A3R5QWR4"/>
<dbReference type="PROSITE" id="PS01124">
    <property type="entry name" value="HTH_ARAC_FAMILY_2"/>
    <property type="match status" value="1"/>
</dbReference>
<keyword evidence="6" id="KW-1185">Reference proteome</keyword>
<dbReference type="SUPFAM" id="SSF46689">
    <property type="entry name" value="Homeodomain-like"/>
    <property type="match status" value="2"/>
</dbReference>
<accession>A0A3R5QWR4</accession>
<dbReference type="SUPFAM" id="SSF51215">
    <property type="entry name" value="Regulatory protein AraC"/>
    <property type="match status" value="1"/>
</dbReference>
<feature type="domain" description="HTH araC/xylS-type" evidence="4">
    <location>
        <begin position="173"/>
        <end position="271"/>
    </location>
</feature>
<evidence type="ECO:0000256" key="3">
    <source>
        <dbReference type="ARBA" id="ARBA00023163"/>
    </source>
</evidence>
<dbReference type="Gene3D" id="1.10.10.60">
    <property type="entry name" value="Homeodomain-like"/>
    <property type="match status" value="2"/>
</dbReference>
<evidence type="ECO:0000313" key="6">
    <source>
        <dbReference type="Proteomes" id="UP000286268"/>
    </source>
</evidence>